<comment type="subcellular location">
    <subcellularLocation>
        <location evidence="1">Cytoplasm</location>
        <location evidence="1">Cytoskeleton</location>
        <location evidence="1">Cilium axoneme</location>
    </subcellularLocation>
</comment>
<feature type="domain" description="DM10" evidence="6">
    <location>
        <begin position="38"/>
        <end position="138"/>
    </location>
</feature>
<name>A0AAN8WKU2_HALRR</name>
<evidence type="ECO:0000256" key="1">
    <source>
        <dbReference type="ARBA" id="ARBA00004430"/>
    </source>
</evidence>
<organism evidence="7 8">
    <name type="scientific">Halocaridina rubra</name>
    <name type="common">Hawaiian red shrimp</name>
    <dbReference type="NCBI Taxonomy" id="373956"/>
    <lineage>
        <taxon>Eukaryota</taxon>
        <taxon>Metazoa</taxon>
        <taxon>Ecdysozoa</taxon>
        <taxon>Arthropoda</taxon>
        <taxon>Crustacea</taxon>
        <taxon>Multicrustacea</taxon>
        <taxon>Malacostraca</taxon>
        <taxon>Eumalacostraca</taxon>
        <taxon>Eucarida</taxon>
        <taxon>Decapoda</taxon>
        <taxon>Pleocyemata</taxon>
        <taxon>Caridea</taxon>
        <taxon>Atyoidea</taxon>
        <taxon>Atyidae</taxon>
        <taxon>Halocaridina</taxon>
    </lineage>
</organism>
<accession>A0AAN8WKU2</accession>
<evidence type="ECO:0000259" key="6">
    <source>
        <dbReference type="PROSITE" id="PS51336"/>
    </source>
</evidence>
<dbReference type="EMBL" id="JAXCGZ010024285">
    <property type="protein sequence ID" value="KAK6995710.1"/>
    <property type="molecule type" value="Genomic_DNA"/>
</dbReference>
<evidence type="ECO:0000256" key="3">
    <source>
        <dbReference type="ARBA" id="ARBA00022737"/>
    </source>
</evidence>
<keyword evidence="5" id="KW-0966">Cell projection</keyword>
<dbReference type="InterPro" id="IPR006602">
    <property type="entry name" value="DM10_dom"/>
</dbReference>
<keyword evidence="4" id="KW-0206">Cytoskeleton</keyword>
<evidence type="ECO:0000256" key="4">
    <source>
        <dbReference type="ARBA" id="ARBA00023212"/>
    </source>
</evidence>
<proteinExistence type="predicted"/>
<dbReference type="Gene3D" id="2.30.29.170">
    <property type="match status" value="1"/>
</dbReference>
<dbReference type="AlphaFoldDB" id="A0AAN8WKU2"/>
<evidence type="ECO:0000256" key="2">
    <source>
        <dbReference type="ARBA" id="ARBA00022490"/>
    </source>
</evidence>
<keyword evidence="8" id="KW-1185">Reference proteome</keyword>
<evidence type="ECO:0000313" key="8">
    <source>
        <dbReference type="Proteomes" id="UP001381693"/>
    </source>
</evidence>
<dbReference type="GO" id="GO:0005930">
    <property type="term" value="C:axoneme"/>
    <property type="evidence" value="ECO:0007669"/>
    <property type="project" value="UniProtKB-SubCell"/>
</dbReference>
<evidence type="ECO:0000313" key="7">
    <source>
        <dbReference type="EMBL" id="KAK6995710.1"/>
    </source>
</evidence>
<reference evidence="7 8" key="1">
    <citation type="submission" date="2023-11" db="EMBL/GenBank/DDBJ databases">
        <title>Halocaridina rubra genome assembly.</title>
        <authorList>
            <person name="Smith C."/>
        </authorList>
    </citation>
    <scope>NUCLEOTIDE SEQUENCE [LARGE SCALE GENOMIC DNA]</scope>
    <source>
        <strain evidence="7">EP-1</strain>
        <tissue evidence="7">Whole</tissue>
    </source>
</reference>
<dbReference type="PROSITE" id="PS51336">
    <property type="entry name" value="DM10"/>
    <property type="match status" value="1"/>
</dbReference>
<protein>
    <submittedName>
        <fullName evidence="7">EF-hand domain-containing member C2</fullName>
    </submittedName>
</protein>
<keyword evidence="3" id="KW-0677">Repeat</keyword>
<comment type="caution">
    <text evidence="7">The sequence shown here is derived from an EMBL/GenBank/DDBJ whole genome shotgun (WGS) entry which is preliminary data.</text>
</comment>
<dbReference type="InterPro" id="IPR040193">
    <property type="entry name" value="EFHC1/EFHC2/EFHB"/>
</dbReference>
<dbReference type="SMART" id="SM00676">
    <property type="entry name" value="DM10"/>
    <property type="match status" value="1"/>
</dbReference>
<gene>
    <name evidence="7" type="primary">EFHC2</name>
    <name evidence="7" type="ORF">SK128_008325</name>
</gene>
<dbReference type="PANTHER" id="PTHR12086">
    <property type="entry name" value="EF-HAND DOMAIN C-TERMINAL CONTAINING PROTEIN"/>
    <property type="match status" value="1"/>
</dbReference>
<dbReference type="Pfam" id="PF06565">
    <property type="entry name" value="DM10_dom"/>
    <property type="match status" value="1"/>
</dbReference>
<dbReference type="FunFam" id="2.30.29.170:FF:000002">
    <property type="entry name" value="EF-hand domain (C-terminal) containing 1"/>
    <property type="match status" value="1"/>
</dbReference>
<keyword evidence="2" id="KW-0963">Cytoplasm</keyword>
<evidence type="ECO:0000256" key="5">
    <source>
        <dbReference type="ARBA" id="ARBA00023273"/>
    </source>
</evidence>
<sequence length="194" mass="21881">MDPRWLEESPKDPLHPLPTTVTTIVGGYHARDIRDGYENTILRFGARLITEKEKDKEREFVINFYVFDSTVSVFEVPKLNSGLRAGMFLGRGLVVKGENGDYVRGQDLYAGATVKLNAHTFYITHADEFTLGFMEKHADEFPQANYNVALDKARHVLGHHELTDILKRVTPYDENKTGFAPSNLVENALRGVLG</sequence>
<dbReference type="Proteomes" id="UP001381693">
    <property type="component" value="Unassembled WGS sequence"/>
</dbReference>